<evidence type="ECO:0000313" key="4">
    <source>
        <dbReference type="EMBL" id="AHE55441.1"/>
    </source>
</evidence>
<evidence type="ECO:0000256" key="1">
    <source>
        <dbReference type="SAM" id="MobiDB-lite"/>
    </source>
</evidence>
<dbReference type="RefSeq" id="WP_025293612.1">
    <property type="nucleotide sequence ID" value="NZ_CP006644.1"/>
</dbReference>
<dbReference type="EMBL" id="CP006644">
    <property type="protein sequence ID" value="AHE55441.1"/>
    <property type="molecule type" value="Genomic_DNA"/>
</dbReference>
<name>W0AEC2_9SPHN</name>
<reference evidence="4 5" key="1">
    <citation type="submission" date="2013-07" db="EMBL/GenBank/DDBJ databases">
        <title>Completed genome of Sphingomonas sanxanigenens NX02.</title>
        <authorList>
            <person name="Ma T."/>
            <person name="Huang H."/>
            <person name="Wu M."/>
            <person name="Li X."/>
            <person name="Li G."/>
        </authorList>
    </citation>
    <scope>NUCLEOTIDE SEQUENCE [LARGE SCALE GENOMIC DNA]</scope>
    <source>
        <strain evidence="4 5">NX02</strain>
    </source>
</reference>
<dbReference type="HOGENOM" id="CLU_011471_0_0_5"/>
<dbReference type="Proteomes" id="UP000018851">
    <property type="component" value="Chromosome"/>
</dbReference>
<dbReference type="GO" id="GO:0004181">
    <property type="term" value="F:metallocarboxypeptidase activity"/>
    <property type="evidence" value="ECO:0007669"/>
    <property type="project" value="InterPro"/>
</dbReference>
<dbReference type="PATRIC" id="fig|1123269.5.peg.3694"/>
<keyword evidence="5" id="KW-1185">Reference proteome</keyword>
<dbReference type="STRING" id="1123269.NX02_18885"/>
<evidence type="ECO:0000256" key="2">
    <source>
        <dbReference type="SAM" id="SignalP"/>
    </source>
</evidence>
<dbReference type="AlphaFoldDB" id="W0AEC2"/>
<feature type="region of interest" description="Disordered" evidence="1">
    <location>
        <begin position="21"/>
        <end position="46"/>
    </location>
</feature>
<proteinExistence type="predicted"/>
<evidence type="ECO:0000259" key="3">
    <source>
        <dbReference type="Pfam" id="PF00246"/>
    </source>
</evidence>
<dbReference type="GO" id="GO:0008270">
    <property type="term" value="F:zinc ion binding"/>
    <property type="evidence" value="ECO:0007669"/>
    <property type="project" value="InterPro"/>
</dbReference>
<dbReference type="Pfam" id="PF00246">
    <property type="entry name" value="Peptidase_M14"/>
    <property type="match status" value="1"/>
</dbReference>
<feature type="domain" description="Peptidase M14" evidence="3">
    <location>
        <begin position="108"/>
        <end position="247"/>
    </location>
</feature>
<accession>W0AEC2</accession>
<dbReference type="SUPFAM" id="SSF53187">
    <property type="entry name" value="Zn-dependent exopeptidases"/>
    <property type="match status" value="1"/>
</dbReference>
<evidence type="ECO:0000313" key="5">
    <source>
        <dbReference type="Proteomes" id="UP000018851"/>
    </source>
</evidence>
<dbReference type="GO" id="GO:0006508">
    <property type="term" value="P:proteolysis"/>
    <property type="evidence" value="ECO:0007669"/>
    <property type="project" value="InterPro"/>
</dbReference>
<dbReference type="OrthoDB" id="9767214at2"/>
<feature type="signal peptide" evidence="2">
    <location>
        <begin position="1"/>
        <end position="24"/>
    </location>
</feature>
<dbReference type="KEGG" id="ssan:NX02_18885"/>
<protein>
    <recommendedName>
        <fullName evidence="3">Peptidase M14 domain-containing protein</fullName>
    </recommendedName>
</protein>
<dbReference type="Gene3D" id="3.40.630.10">
    <property type="entry name" value="Zn peptidases"/>
    <property type="match status" value="1"/>
</dbReference>
<organism evidence="4 5">
    <name type="scientific">Sphingomonas sanxanigenens DSM 19645 = NX02</name>
    <dbReference type="NCBI Taxonomy" id="1123269"/>
    <lineage>
        <taxon>Bacteria</taxon>
        <taxon>Pseudomonadati</taxon>
        <taxon>Pseudomonadota</taxon>
        <taxon>Alphaproteobacteria</taxon>
        <taxon>Sphingomonadales</taxon>
        <taxon>Sphingomonadaceae</taxon>
        <taxon>Sphingomonas</taxon>
    </lineage>
</organism>
<keyword evidence="2" id="KW-0732">Signal</keyword>
<feature type="chain" id="PRO_5004785325" description="Peptidase M14 domain-containing protein" evidence="2">
    <location>
        <begin position="25"/>
        <end position="988"/>
    </location>
</feature>
<feature type="compositionally biased region" description="Polar residues" evidence="1">
    <location>
        <begin position="23"/>
        <end position="32"/>
    </location>
</feature>
<sequence length="988" mass="107285">MRVRLSITSAALAATMFSGLPARSQSPTQAPSPATLGPPGAAVPSGLTPLTQPQDAEYTRLIAQHLVDKRFTTELVDHMPASDTVPSPLKFFGRIPGTPGELTYAADIHRYYRELARTSKRVKLMTLGTTEEGREQVVLAIADEATIANLDQYKAQLAALGDPRRTDAAKAAEIIKTAKPIYWLTSGLHSSETGGPETLIELAFRLAVEDTPFIRNVRENVITFITPVVEVDGRERLVDTYYYGKKTGKPKPPFMYWGHYVAHDNNRDGMGQALKLTQNVTKGVLDWHPTVLHDLHESVAYLYASTGGGPYNPQLDPIQPGEWWLLAETEVTELTKRGVPGVWTGGFYDGWVPNYLFWVAQTHNGFGRFYEVQSYGPEITKGLKLPPATTSKEWYRPNPPLPSVDWGPRNNVNIQQSAILFALNKVADDRATYLENYWIKNRNAVEIGRTGAVNAYVVPAAQHAPDNAIDMLNTLVRQGVEVSTATQAFTAGGVQVAAGDYVIRADQPYRTLLDMYFSVQNYPASNPRPYDDTGWTMHYMRNVDMKTIKDPAVFSQPLAPIAGEIALRGGVTGSGPVIVFDHTGDNALVSLRFKLKGVRMLAADAPFEANGRRYAAGSFILPNADRAAVDQLARSLGVKGEAIAAAPAVASHVLTAPRIAYVHSWLRTQDEGWWRLALDKYGIPYDYFADTTLKQRQNLRAKYDVLIYPTVAVGAREQFVGLPMNGPDPIPYKKTALTPNLGNLDSADDIRGGLGGEGLEALRSFVQGGGTLLADGSTVEMLSAFGLTPGITVTTPPELYNKGSVMRGVIVDRKSPIVYGYDQKELPVYFSQAPVLTVSRGESRGGGAVDPNSAGARLAQNLTPNVASAPLSPWTPGVGEPVAVAPADHGPMQQPASRSFGAEPTQLPRVVMSFPAKSSDMLLSGLLSGGDALSNKPLVVDLPSGKGHMVLFALRPFWRSQTQGNYMLGFNTILNWDHLDAGAPAPKP</sequence>
<dbReference type="eggNOG" id="COG2866">
    <property type="taxonomic scope" value="Bacteria"/>
</dbReference>
<dbReference type="InterPro" id="IPR000834">
    <property type="entry name" value="Peptidase_M14"/>
</dbReference>
<gene>
    <name evidence="4" type="ORF">NX02_18885</name>
</gene>